<evidence type="ECO:0000256" key="5">
    <source>
        <dbReference type="ARBA" id="ARBA00022600"/>
    </source>
</evidence>
<dbReference type="NCBIfam" id="TIGR01515">
    <property type="entry name" value="branching_enzym"/>
    <property type="match status" value="1"/>
</dbReference>
<dbReference type="InterPro" id="IPR006407">
    <property type="entry name" value="GlgB"/>
</dbReference>
<evidence type="ECO:0000256" key="10">
    <source>
        <dbReference type="HAMAP-Rule" id="MF_00685"/>
    </source>
</evidence>
<sequence>MDGSDRGRLLWGEHHDPHSLLGAHPVDDGVAFRVLRPYAQAVAVSVEGRRVELRDEGDGLFTAVLPLDAIPAYTLLVTYDGDEREVEDPYRFLPALGEFDLHLIGEGRHEELWTALGAQPMTHEGVVGTRFTVWAPNARGVRVCGDFCAWDGTAFPMRSLGSSGVWELFLPGICEGTLYKFDITRPDGSHTVRADPLARRTEVPPATASVVTESSHTWGDAAWMERRGQRPVHEAPFSVYEVHLPSWRPGLNYRQLADQLASYVSDLGFTHVEFMPVAEHPFGGSWGYQVTGFYAPTSRMGSPDDFRHLVDTLHQAGIGVLMDWVPAHFPKDDWALAGFDGTALYEPQDPRRAEHPDWGTLEFDYGRKEVRNFLVANAVYWCEEFHIDGLRVDAVASMLYLDYSRDEGQWSPNEHGGRENLDAVAFLQEMNATVYRRCPGVVTIAEESTAWDGVTRQTDHVGPGGFGGLGFGLKWNMGWSHDSLAYIVHEPVHRKYHHNELTFSMVYAYSENYLLPLSHDEVVHGKRALVSKMPGDWWQRRADHRAYLGFMWAHPGKQLLFMGQEFAQGAEWSEAHGPEWWLLDPAYVAEADHRGVLDLVRDLNHEYAAAPALWERDTTPAGFSWITADAADDNVLAFLRFAADGTPLLAVCNFSPAVREDYRLGVPDSVPGWSEVLNTDAARYGGSDIVNSGVLKPNPEPSHGRPVSLRLTVPPLATVWLRPA</sequence>
<comment type="catalytic activity">
    <reaction evidence="1 10">
        <text>Transfers a segment of a (1-&gt;4)-alpha-D-glucan chain to a primary hydroxy group in a similar glucan chain.</text>
        <dbReference type="EC" id="2.4.1.18"/>
    </reaction>
</comment>
<dbReference type="HAMAP" id="MF_00685">
    <property type="entry name" value="GlgB"/>
    <property type="match status" value="1"/>
</dbReference>
<dbReference type="InterPro" id="IPR037439">
    <property type="entry name" value="Branching_enzy"/>
</dbReference>
<dbReference type="Pfam" id="PF02806">
    <property type="entry name" value="Alpha-amylase_C"/>
    <property type="match status" value="1"/>
</dbReference>
<dbReference type="Pfam" id="PF00128">
    <property type="entry name" value="Alpha-amylase"/>
    <property type="match status" value="1"/>
</dbReference>
<dbReference type="InterPro" id="IPR014756">
    <property type="entry name" value="Ig_E-set"/>
</dbReference>
<feature type="active site" description="Nucleophile" evidence="10 11">
    <location>
        <position position="393"/>
    </location>
</feature>
<evidence type="ECO:0000259" key="12">
    <source>
        <dbReference type="SMART" id="SM00642"/>
    </source>
</evidence>
<dbReference type="PANTHER" id="PTHR43651">
    <property type="entry name" value="1,4-ALPHA-GLUCAN-BRANCHING ENZYME"/>
    <property type="match status" value="1"/>
</dbReference>
<dbReference type="InterPro" id="IPR004193">
    <property type="entry name" value="Glyco_hydro_13_N"/>
</dbReference>
<dbReference type="GO" id="GO:0043169">
    <property type="term" value="F:cation binding"/>
    <property type="evidence" value="ECO:0007669"/>
    <property type="project" value="InterPro"/>
</dbReference>
<dbReference type="Gene3D" id="3.20.20.80">
    <property type="entry name" value="Glycosidases"/>
    <property type="match status" value="1"/>
</dbReference>
<name>A0AAU1UMS6_9ACTN</name>
<dbReference type="NCBIfam" id="NF008967">
    <property type="entry name" value="PRK12313.1"/>
    <property type="match status" value="1"/>
</dbReference>
<dbReference type="InterPro" id="IPR017853">
    <property type="entry name" value="GH"/>
</dbReference>
<protein>
    <recommendedName>
        <fullName evidence="10">1,4-alpha-glucan branching enzyme GlgB</fullName>
        <ecNumber evidence="10">2.4.1.18</ecNumber>
    </recommendedName>
    <alternativeName>
        <fullName evidence="10">1,4-alpha-D-glucan:1,4-alpha-D-glucan 6-glucosyl-transferase</fullName>
    </alternativeName>
    <alternativeName>
        <fullName evidence="10">Alpha-(1-&gt;4)-glucan branching enzyme</fullName>
    </alternativeName>
    <alternativeName>
        <fullName evidence="10">Glycogen branching enzyme</fullName>
        <shortName evidence="10">BE</shortName>
    </alternativeName>
</protein>
<dbReference type="FunFam" id="3.20.20.80:FF:000003">
    <property type="entry name" value="1,4-alpha-glucan branching enzyme GlgB"/>
    <property type="match status" value="1"/>
</dbReference>
<dbReference type="GO" id="GO:0005829">
    <property type="term" value="C:cytosol"/>
    <property type="evidence" value="ECO:0007669"/>
    <property type="project" value="TreeGrafter"/>
</dbReference>
<dbReference type="NCBIfam" id="NF003811">
    <property type="entry name" value="PRK05402.1"/>
    <property type="match status" value="1"/>
</dbReference>
<dbReference type="InterPro" id="IPR006047">
    <property type="entry name" value="GH13_cat_dom"/>
</dbReference>
<gene>
    <name evidence="10 13" type="primary">glgB</name>
    <name evidence="13" type="ORF">OHU69_05975</name>
</gene>
<dbReference type="SMART" id="SM00642">
    <property type="entry name" value="Aamy"/>
    <property type="match status" value="1"/>
</dbReference>
<evidence type="ECO:0000256" key="11">
    <source>
        <dbReference type="PIRSR" id="PIRSR000463-1"/>
    </source>
</evidence>
<evidence type="ECO:0000256" key="1">
    <source>
        <dbReference type="ARBA" id="ARBA00000826"/>
    </source>
</evidence>
<dbReference type="PANTHER" id="PTHR43651:SF3">
    <property type="entry name" value="1,4-ALPHA-GLUCAN-BRANCHING ENZYME"/>
    <property type="match status" value="1"/>
</dbReference>
<dbReference type="PIRSF" id="PIRSF000463">
    <property type="entry name" value="GlgB"/>
    <property type="match status" value="1"/>
</dbReference>
<dbReference type="InterPro" id="IPR054169">
    <property type="entry name" value="GlgB_N"/>
</dbReference>
<comment type="function">
    <text evidence="10">Catalyzes the formation of the alpha-1,6-glucosidic linkages in glycogen by scission of a 1,4-alpha-linked oligosaccharide from growing alpha-1,4-glucan chains and the subsequent attachment of the oligosaccharide to the alpha-1,6 position.</text>
</comment>
<evidence type="ECO:0000256" key="2">
    <source>
        <dbReference type="ARBA" id="ARBA00004964"/>
    </source>
</evidence>
<feature type="domain" description="Glycosyl hydrolase family 13 catalytic" evidence="12">
    <location>
        <begin position="241"/>
        <end position="601"/>
    </location>
</feature>
<evidence type="ECO:0000313" key="13">
    <source>
        <dbReference type="EMBL" id="WTS18584.1"/>
    </source>
</evidence>
<feature type="active site" description="Proton donor" evidence="10 11">
    <location>
        <position position="446"/>
    </location>
</feature>
<dbReference type="SUPFAM" id="SSF51011">
    <property type="entry name" value="Glycosyl hydrolase domain"/>
    <property type="match status" value="1"/>
</dbReference>
<dbReference type="FunFam" id="2.60.40.10:FF:000169">
    <property type="entry name" value="1,4-alpha-glucan branching enzyme GlgB"/>
    <property type="match status" value="1"/>
</dbReference>
<dbReference type="SUPFAM" id="SSF51445">
    <property type="entry name" value="(Trans)glycosidases"/>
    <property type="match status" value="1"/>
</dbReference>
<comment type="subunit">
    <text evidence="4 10">Monomer.</text>
</comment>
<dbReference type="InterPro" id="IPR006048">
    <property type="entry name" value="A-amylase/branching_C"/>
</dbReference>
<dbReference type="FunFam" id="2.60.40.1180:FF:000002">
    <property type="entry name" value="1,4-alpha-glucan branching enzyme GlgB"/>
    <property type="match status" value="1"/>
</dbReference>
<comment type="similarity">
    <text evidence="3 10">Belongs to the glycosyl hydrolase 13 family. GlgB subfamily.</text>
</comment>
<reference evidence="13" key="1">
    <citation type="submission" date="2022-10" db="EMBL/GenBank/DDBJ databases">
        <title>The complete genomes of actinobacterial strains from the NBC collection.</title>
        <authorList>
            <person name="Joergensen T.S."/>
            <person name="Alvarez Arevalo M."/>
            <person name="Sterndorff E.B."/>
            <person name="Faurdal D."/>
            <person name="Vuksanovic O."/>
            <person name="Mourched A.-S."/>
            <person name="Charusanti P."/>
            <person name="Shaw S."/>
            <person name="Blin K."/>
            <person name="Weber T."/>
        </authorList>
    </citation>
    <scope>NUCLEOTIDE SEQUENCE</scope>
    <source>
        <strain evidence="13">NBC_00119</strain>
    </source>
</reference>
<evidence type="ECO:0000256" key="9">
    <source>
        <dbReference type="ARBA" id="ARBA00023277"/>
    </source>
</evidence>
<dbReference type="SUPFAM" id="SSF81296">
    <property type="entry name" value="E set domains"/>
    <property type="match status" value="2"/>
</dbReference>
<comment type="pathway">
    <text evidence="2 10">Glycan biosynthesis; glycogen biosynthesis.</text>
</comment>
<dbReference type="GO" id="GO:0004553">
    <property type="term" value="F:hydrolase activity, hydrolyzing O-glycosyl compounds"/>
    <property type="evidence" value="ECO:0007669"/>
    <property type="project" value="InterPro"/>
</dbReference>
<evidence type="ECO:0000256" key="6">
    <source>
        <dbReference type="ARBA" id="ARBA00022676"/>
    </source>
</evidence>
<dbReference type="Gene3D" id="2.60.40.10">
    <property type="entry name" value="Immunoglobulins"/>
    <property type="match status" value="2"/>
</dbReference>
<dbReference type="EC" id="2.4.1.18" evidence="10"/>
<keyword evidence="9 10" id="KW-0119">Carbohydrate metabolism</keyword>
<evidence type="ECO:0000256" key="3">
    <source>
        <dbReference type="ARBA" id="ARBA00009000"/>
    </source>
</evidence>
<dbReference type="EMBL" id="CP108195">
    <property type="protein sequence ID" value="WTS18584.1"/>
    <property type="molecule type" value="Genomic_DNA"/>
</dbReference>
<keyword evidence="8 10" id="KW-0320">Glycogen biosynthesis</keyword>
<dbReference type="Gene3D" id="2.60.40.1180">
    <property type="entry name" value="Golgi alpha-mannosidase II"/>
    <property type="match status" value="1"/>
</dbReference>
<dbReference type="GO" id="GO:0003844">
    <property type="term" value="F:1,4-alpha-glucan branching enzyme activity"/>
    <property type="evidence" value="ECO:0007669"/>
    <property type="project" value="UniProtKB-UniRule"/>
</dbReference>
<evidence type="ECO:0000256" key="7">
    <source>
        <dbReference type="ARBA" id="ARBA00022679"/>
    </source>
</evidence>
<keyword evidence="5 10" id="KW-0321">Glycogen metabolism</keyword>
<dbReference type="InterPro" id="IPR013783">
    <property type="entry name" value="Ig-like_fold"/>
</dbReference>
<proteinExistence type="inferred from homology"/>
<dbReference type="InterPro" id="IPR013780">
    <property type="entry name" value="Glyco_hydro_b"/>
</dbReference>
<dbReference type="GO" id="GO:0005978">
    <property type="term" value="P:glycogen biosynthetic process"/>
    <property type="evidence" value="ECO:0007669"/>
    <property type="project" value="UniProtKB-UniRule"/>
</dbReference>
<dbReference type="Pfam" id="PF22019">
    <property type="entry name" value="GlgB_N"/>
    <property type="match status" value="1"/>
</dbReference>
<dbReference type="CDD" id="cd11322">
    <property type="entry name" value="AmyAc_Glg_BE"/>
    <property type="match status" value="1"/>
</dbReference>
<dbReference type="Pfam" id="PF02922">
    <property type="entry name" value="CBM_48"/>
    <property type="match status" value="1"/>
</dbReference>
<evidence type="ECO:0000256" key="8">
    <source>
        <dbReference type="ARBA" id="ARBA00023056"/>
    </source>
</evidence>
<keyword evidence="6 10" id="KW-0328">Glycosyltransferase</keyword>
<organism evidence="13">
    <name type="scientific">Streptomyces sp. NBC_00119</name>
    <dbReference type="NCBI Taxonomy" id="2975659"/>
    <lineage>
        <taxon>Bacteria</taxon>
        <taxon>Bacillati</taxon>
        <taxon>Actinomycetota</taxon>
        <taxon>Actinomycetes</taxon>
        <taxon>Kitasatosporales</taxon>
        <taxon>Streptomycetaceae</taxon>
        <taxon>Streptomyces</taxon>
    </lineage>
</organism>
<dbReference type="InterPro" id="IPR044143">
    <property type="entry name" value="GlgB_N_E_set_prok"/>
</dbReference>
<keyword evidence="7 10" id="KW-0808">Transferase</keyword>
<dbReference type="CDD" id="cd02855">
    <property type="entry name" value="E_set_GBE_prok_N"/>
    <property type="match status" value="1"/>
</dbReference>
<evidence type="ECO:0000256" key="4">
    <source>
        <dbReference type="ARBA" id="ARBA00011245"/>
    </source>
</evidence>
<dbReference type="AlphaFoldDB" id="A0AAU1UMS6"/>
<accession>A0AAU1UMS6</accession>